<accession>A0A557SRY3</accession>
<gene>
    <name evidence="1" type="ORF">NARC_160075</name>
</gene>
<proteinExistence type="predicted"/>
<dbReference type="Proteomes" id="UP000315289">
    <property type="component" value="Unassembled WGS sequence"/>
</dbReference>
<reference evidence="1 2" key="1">
    <citation type="journal article" date="2019" name="Front. Microbiol.">
        <title>Ammonia Oxidation by the Arctic Terrestrial Thaumarchaeote Candidatus Nitrosocosmicus arcticus Is Stimulated by Increasing Temperatures.</title>
        <authorList>
            <person name="Alves R.J.E."/>
            <person name="Kerou M."/>
            <person name="Zappe A."/>
            <person name="Bittner R."/>
            <person name="Abby S.S."/>
            <person name="Schmidt H.A."/>
            <person name="Pfeifer K."/>
            <person name="Schleper C."/>
        </authorList>
    </citation>
    <scope>NUCLEOTIDE SEQUENCE [LARGE SCALE GENOMIC DNA]</scope>
    <source>
        <strain evidence="1 2">Kfb</strain>
    </source>
</reference>
<protein>
    <submittedName>
        <fullName evidence="1">Uncharacterized protein</fullName>
    </submittedName>
</protein>
<sequence>MKYVIFVLAFSLFFSPIVNLNQGLIPQDEIEKIFNNLTPDLMGNQNNSNLLIRNISTSN</sequence>
<keyword evidence="2" id="KW-1185">Reference proteome</keyword>
<organism evidence="1 2">
    <name type="scientific">Candidatus Nitrosocosmicus arcticus</name>
    <dbReference type="NCBI Taxonomy" id="2035267"/>
    <lineage>
        <taxon>Archaea</taxon>
        <taxon>Nitrososphaerota</taxon>
        <taxon>Nitrososphaeria</taxon>
        <taxon>Nitrososphaerales</taxon>
        <taxon>Nitrososphaeraceae</taxon>
        <taxon>Candidatus Nitrosocosmicus</taxon>
    </lineage>
</organism>
<dbReference type="EMBL" id="VOAH01000016">
    <property type="protein sequence ID" value="TVP39361.1"/>
    <property type="molecule type" value="Genomic_DNA"/>
</dbReference>
<name>A0A557SRY3_9ARCH</name>
<evidence type="ECO:0000313" key="1">
    <source>
        <dbReference type="EMBL" id="TVP39361.1"/>
    </source>
</evidence>
<dbReference type="AlphaFoldDB" id="A0A557SRY3"/>
<dbReference type="RefSeq" id="WP_144734053.1">
    <property type="nucleotide sequence ID" value="NZ_ML675591.1"/>
</dbReference>
<evidence type="ECO:0000313" key="2">
    <source>
        <dbReference type="Proteomes" id="UP000315289"/>
    </source>
</evidence>
<comment type="caution">
    <text evidence="1">The sequence shown here is derived from an EMBL/GenBank/DDBJ whole genome shotgun (WGS) entry which is preliminary data.</text>
</comment>